<protein>
    <submittedName>
        <fullName evidence="1">Uncharacterized protein</fullName>
    </submittedName>
</protein>
<dbReference type="OrthoDB" id="1254580at2"/>
<organism evidence="1 2">
    <name type="scientific">Pontibacter actiniarum</name>
    <dbReference type="NCBI Taxonomy" id="323450"/>
    <lineage>
        <taxon>Bacteria</taxon>
        <taxon>Pseudomonadati</taxon>
        <taxon>Bacteroidota</taxon>
        <taxon>Cytophagia</taxon>
        <taxon>Cytophagales</taxon>
        <taxon>Hymenobacteraceae</taxon>
        <taxon>Pontibacter</taxon>
    </lineage>
</organism>
<sequence>MSLFNRIQEIKAQIVDTERMLNLVGDHPIMSLGAKDKLAQLQQELEGLPKNVTEAKVRLLFSGSAVKGSQGIKSRFVSKTVDPFQSLVKTQTALIRFGAAQGKNQKKKKANTDLYLTALPVGSFGVELSQLESSDLFDEQEVGKAIKQTIQLISSAAEGDEQFELATANSPKGTLSNLKKFLEAVYKENSVIKMESGDFGIQISEEDVRVAFERVDAAESEENEIFVLGTLRGILLDSGKFEMVDIDGKPISGSIGKELGEEEVISYKDFLNQLCRFQLRIYKTIYKTGNEKTLYELIGIEAE</sequence>
<accession>A0A1X9YN43</accession>
<dbReference type="Proteomes" id="UP000266292">
    <property type="component" value="Chromosome"/>
</dbReference>
<dbReference type="AlphaFoldDB" id="A0A1X9YN43"/>
<gene>
    <name evidence="1" type="ORF">CA264_01915</name>
</gene>
<proteinExistence type="predicted"/>
<evidence type="ECO:0000313" key="2">
    <source>
        <dbReference type="Proteomes" id="UP000266292"/>
    </source>
</evidence>
<dbReference type="EMBL" id="CP021235">
    <property type="protein sequence ID" value="ARS34295.1"/>
    <property type="molecule type" value="Genomic_DNA"/>
</dbReference>
<reference evidence="2" key="1">
    <citation type="submission" date="2017-05" db="EMBL/GenBank/DDBJ databases">
        <authorList>
            <person name="Ray J."/>
            <person name="Price M."/>
            <person name="Deutschbauer A."/>
        </authorList>
    </citation>
    <scope>NUCLEOTIDE SEQUENCE [LARGE SCALE GENOMIC DNA]</scope>
    <source>
        <strain evidence="2">DSM 19842</strain>
    </source>
</reference>
<dbReference type="RefSeq" id="WP_025604131.1">
    <property type="nucleotide sequence ID" value="NZ_CP021235.1"/>
</dbReference>
<name>A0A1X9YN43_9BACT</name>
<evidence type="ECO:0000313" key="1">
    <source>
        <dbReference type="EMBL" id="ARS34295.1"/>
    </source>
</evidence>
<dbReference type="KEGG" id="pact:CA264_01915"/>
<keyword evidence="2" id="KW-1185">Reference proteome</keyword>
<dbReference type="STRING" id="709015.GCA_000472485_00377"/>